<dbReference type="SUPFAM" id="SSF69593">
    <property type="entry name" value="Glycerol-3-phosphate (1)-acyltransferase"/>
    <property type="match status" value="1"/>
</dbReference>
<accession>A0ABT8F8Y2</accession>
<dbReference type="Pfam" id="PF01553">
    <property type="entry name" value="Acyltransferase"/>
    <property type="match status" value="1"/>
</dbReference>
<keyword evidence="7" id="KW-1185">Reference proteome</keyword>
<evidence type="ECO:0000256" key="3">
    <source>
        <dbReference type="ARBA" id="ARBA00023315"/>
    </source>
</evidence>
<organism evidence="6 7">
    <name type="scientific">Shiella aurantiaca</name>
    <dbReference type="NCBI Taxonomy" id="3058365"/>
    <lineage>
        <taxon>Bacteria</taxon>
        <taxon>Pseudomonadati</taxon>
        <taxon>Bacteroidota</taxon>
        <taxon>Cytophagia</taxon>
        <taxon>Cytophagales</taxon>
        <taxon>Shiellaceae</taxon>
        <taxon>Shiella</taxon>
    </lineage>
</organism>
<feature type="transmembrane region" description="Helical" evidence="4">
    <location>
        <begin position="43"/>
        <end position="60"/>
    </location>
</feature>
<dbReference type="InterPro" id="IPR002123">
    <property type="entry name" value="Plipid/glycerol_acylTrfase"/>
</dbReference>
<proteinExistence type="predicted"/>
<sequence>MFFLRRLYSLYALLVFVVVFILLLPLFMLIIPIKPLHRFTGSLNYLWGILFFGLIGMPVVRKMETKLDKRKAYVFCANHFSYLDIPSFAFTPVPYVFVGKSELSAIPLFGYMFKRLHIMVDRGNLRSRYQVIKRSQEAIDEGKSLVIFPEGGIITKNPPEMVKFKDGAFRSAIDKQIPIVPVTIPSNWIILPDDGRFLLNFAKMRVIYHSPIETKGMTLDDVEQLKNMTYQVIQKALWAYNPQAEEAQRTETQYEFNT</sequence>
<evidence type="ECO:0000256" key="4">
    <source>
        <dbReference type="SAM" id="Phobius"/>
    </source>
</evidence>
<feature type="domain" description="Phospholipid/glycerol acyltransferase" evidence="5">
    <location>
        <begin position="73"/>
        <end position="187"/>
    </location>
</feature>
<dbReference type="EMBL" id="JAUHJS010000009">
    <property type="protein sequence ID" value="MDN4166905.1"/>
    <property type="molecule type" value="Genomic_DNA"/>
</dbReference>
<comment type="caution">
    <text evidence="6">The sequence shown here is derived from an EMBL/GenBank/DDBJ whole genome shotgun (WGS) entry which is preliminary data.</text>
</comment>
<evidence type="ECO:0000256" key="1">
    <source>
        <dbReference type="ARBA" id="ARBA00005189"/>
    </source>
</evidence>
<protein>
    <submittedName>
        <fullName evidence="6">Lysophospholipid acyltransferase family protein</fullName>
    </submittedName>
</protein>
<keyword evidence="4" id="KW-0812">Transmembrane</keyword>
<gene>
    <name evidence="6" type="ORF">QWY31_15445</name>
</gene>
<name>A0ABT8F8Y2_9BACT</name>
<dbReference type="Proteomes" id="UP001168552">
    <property type="component" value="Unassembled WGS sequence"/>
</dbReference>
<dbReference type="PANTHER" id="PTHR10434">
    <property type="entry name" value="1-ACYL-SN-GLYCEROL-3-PHOSPHATE ACYLTRANSFERASE"/>
    <property type="match status" value="1"/>
</dbReference>
<dbReference type="GO" id="GO:0016746">
    <property type="term" value="F:acyltransferase activity"/>
    <property type="evidence" value="ECO:0007669"/>
    <property type="project" value="UniProtKB-KW"/>
</dbReference>
<keyword evidence="4" id="KW-0472">Membrane</keyword>
<feature type="transmembrane region" description="Helical" evidence="4">
    <location>
        <begin position="7"/>
        <end position="31"/>
    </location>
</feature>
<dbReference type="RefSeq" id="WP_320005444.1">
    <property type="nucleotide sequence ID" value="NZ_JAUHJS010000009.1"/>
</dbReference>
<comment type="pathway">
    <text evidence="1">Lipid metabolism.</text>
</comment>
<keyword evidence="3 6" id="KW-0012">Acyltransferase</keyword>
<dbReference type="PANTHER" id="PTHR10434:SF11">
    <property type="entry name" value="1-ACYL-SN-GLYCEROL-3-PHOSPHATE ACYLTRANSFERASE"/>
    <property type="match status" value="1"/>
</dbReference>
<evidence type="ECO:0000256" key="2">
    <source>
        <dbReference type="ARBA" id="ARBA00022679"/>
    </source>
</evidence>
<reference evidence="6" key="1">
    <citation type="submission" date="2023-06" db="EMBL/GenBank/DDBJ databases">
        <title>Cytophagales bacterium Strain LB-30, isolated from soil.</title>
        <authorList>
            <person name="Liu B."/>
        </authorList>
    </citation>
    <scope>NUCLEOTIDE SEQUENCE</scope>
    <source>
        <strain evidence="6">LB-30</strain>
    </source>
</reference>
<dbReference type="CDD" id="cd07989">
    <property type="entry name" value="LPLAT_AGPAT-like"/>
    <property type="match status" value="1"/>
</dbReference>
<dbReference type="SMART" id="SM00563">
    <property type="entry name" value="PlsC"/>
    <property type="match status" value="1"/>
</dbReference>
<evidence type="ECO:0000259" key="5">
    <source>
        <dbReference type="SMART" id="SM00563"/>
    </source>
</evidence>
<evidence type="ECO:0000313" key="6">
    <source>
        <dbReference type="EMBL" id="MDN4166905.1"/>
    </source>
</evidence>
<evidence type="ECO:0000313" key="7">
    <source>
        <dbReference type="Proteomes" id="UP001168552"/>
    </source>
</evidence>
<keyword evidence="2" id="KW-0808">Transferase</keyword>
<keyword evidence="4" id="KW-1133">Transmembrane helix</keyword>